<evidence type="ECO:0000259" key="4">
    <source>
        <dbReference type="PROSITE" id="PS50102"/>
    </source>
</evidence>
<dbReference type="InterPro" id="IPR035979">
    <property type="entry name" value="RBD_domain_sf"/>
</dbReference>
<evidence type="ECO:0000313" key="5">
    <source>
        <dbReference type="EnsemblMetazoa" id="SCAU002775-PA"/>
    </source>
</evidence>
<dbReference type="AlphaFoldDB" id="A0A1I8NX09"/>
<dbReference type="SUPFAM" id="SSF54928">
    <property type="entry name" value="RNA-binding domain, RBD"/>
    <property type="match status" value="1"/>
</dbReference>
<evidence type="ECO:0000256" key="1">
    <source>
        <dbReference type="ARBA" id="ARBA00022884"/>
    </source>
</evidence>
<dbReference type="Proteomes" id="UP000095300">
    <property type="component" value="Unassembled WGS sequence"/>
</dbReference>
<feature type="compositionally biased region" description="Acidic residues" evidence="3">
    <location>
        <begin position="73"/>
        <end position="97"/>
    </location>
</feature>
<dbReference type="EnsemblMetazoa" id="SCAU002775-RA">
    <property type="protein sequence ID" value="SCAU002775-PA"/>
    <property type="gene ID" value="SCAU002775"/>
</dbReference>
<proteinExistence type="predicted"/>
<dbReference type="STRING" id="35570.A0A1I8NX09"/>
<keyword evidence="1 2" id="KW-0694">RNA-binding</keyword>
<organism evidence="5 6">
    <name type="scientific">Stomoxys calcitrans</name>
    <name type="common">Stable fly</name>
    <name type="synonym">Conops calcitrans</name>
    <dbReference type="NCBI Taxonomy" id="35570"/>
    <lineage>
        <taxon>Eukaryota</taxon>
        <taxon>Metazoa</taxon>
        <taxon>Ecdysozoa</taxon>
        <taxon>Arthropoda</taxon>
        <taxon>Hexapoda</taxon>
        <taxon>Insecta</taxon>
        <taxon>Pterygota</taxon>
        <taxon>Neoptera</taxon>
        <taxon>Endopterygota</taxon>
        <taxon>Diptera</taxon>
        <taxon>Brachycera</taxon>
        <taxon>Muscomorpha</taxon>
        <taxon>Muscoidea</taxon>
        <taxon>Muscidae</taxon>
        <taxon>Stomoxys</taxon>
    </lineage>
</organism>
<accession>A0A1I8NX09</accession>
<dbReference type="InterPro" id="IPR012677">
    <property type="entry name" value="Nucleotide-bd_a/b_plait_sf"/>
</dbReference>
<dbReference type="PROSITE" id="PS50102">
    <property type="entry name" value="RRM"/>
    <property type="match status" value="1"/>
</dbReference>
<dbReference type="OrthoDB" id="6361271at2759"/>
<evidence type="ECO:0000256" key="3">
    <source>
        <dbReference type="SAM" id="MobiDB-lite"/>
    </source>
</evidence>
<evidence type="ECO:0000313" key="6">
    <source>
        <dbReference type="Proteomes" id="UP000095300"/>
    </source>
</evidence>
<protein>
    <recommendedName>
        <fullName evidence="4">RRM domain-containing protein</fullName>
    </recommendedName>
</protein>
<feature type="region of interest" description="Disordered" evidence="3">
    <location>
        <begin position="319"/>
        <end position="388"/>
    </location>
</feature>
<dbReference type="VEuPathDB" id="VectorBase:SCAU002775"/>
<evidence type="ECO:0000256" key="2">
    <source>
        <dbReference type="PROSITE-ProRule" id="PRU00176"/>
    </source>
</evidence>
<dbReference type="KEGG" id="scac:106086409"/>
<name>A0A1I8NX09_STOCA</name>
<feature type="region of interest" description="Disordered" evidence="3">
    <location>
        <begin position="1"/>
        <end position="107"/>
    </location>
</feature>
<feature type="domain" description="RRM" evidence="4">
    <location>
        <begin position="239"/>
        <end position="326"/>
    </location>
</feature>
<feature type="compositionally biased region" description="Acidic residues" evidence="3">
    <location>
        <begin position="53"/>
        <end position="64"/>
    </location>
</feature>
<keyword evidence="6" id="KW-1185">Reference proteome</keyword>
<gene>
    <name evidence="5" type="primary">106086409</name>
</gene>
<dbReference type="InterPro" id="IPR000504">
    <property type="entry name" value="RRM_dom"/>
</dbReference>
<feature type="compositionally biased region" description="Basic and acidic residues" evidence="3">
    <location>
        <begin position="98"/>
        <end position="107"/>
    </location>
</feature>
<feature type="compositionally biased region" description="Acidic residues" evidence="3">
    <location>
        <begin position="14"/>
        <end position="44"/>
    </location>
</feature>
<dbReference type="Gene3D" id="3.30.70.330">
    <property type="match status" value="1"/>
</dbReference>
<feature type="compositionally biased region" description="Basic residues" evidence="3">
    <location>
        <begin position="375"/>
        <end position="388"/>
    </location>
</feature>
<sequence>MKRKNLNKINDVVENSDSDVSEENQSESENDESANIEEEEDTDVDLAASDTSSSEDEEAEEEESVEPKTKSEDTDEDLAASDTSSSEDEEAEEEESDEPKTQSDIIKENVLQRYEERQGKQLFIRFPHKIPDTEEGLEKMAKDLSPLINNVHKPRQKHARFCLVDFNNKEDRDAAFKALRESIQKGELVKHVVNIPRTESKEYINQLAERKIKSVENKKAKARLKKASKKALIQKIFTPTVVVLNLPKTVSILQIRELFPNAVDIQIKPGKGKLNKDKSIASVTLPSTMEARKAVKQKMSISGNELVVKFDNHLLKKNLKTKKSKNSKLPTVEQTEKAEEDEPKPKKAKRVVTEDNSEKDEESSLHNNSSLKINKTIKQKNKKNKSNK</sequence>
<dbReference type="GO" id="GO:0003723">
    <property type="term" value="F:RNA binding"/>
    <property type="evidence" value="ECO:0007669"/>
    <property type="project" value="UniProtKB-UniRule"/>
</dbReference>
<reference evidence="5" key="1">
    <citation type="submission" date="2020-05" db="UniProtKB">
        <authorList>
            <consortium name="EnsemblMetazoa"/>
        </authorList>
    </citation>
    <scope>IDENTIFICATION</scope>
    <source>
        <strain evidence="5">USDA</strain>
    </source>
</reference>